<evidence type="ECO:0000313" key="1">
    <source>
        <dbReference type="EMBL" id="KAK8980876.1"/>
    </source>
</evidence>
<name>A0ABR2NXH4_9ROSI</name>
<sequence length="231" mass="25587">MHTVHQQPISKFPSKLLVYQRRPKTSIQPGSVSKEQIDICILQRSSSSLPQISDSQEVVQASFSPVQDSSANKSATISCQDYFPIQDNSANRSATVSCQRVFPLSIGFCNQEHLLTSSQTKFSSSFVSQEIHVPMESSSSIILQNLADNTSVSLQEQGQFESYSSLSLSESHKPHNHISDESLEFGTRKSFHPMLTRSKTGSLKAKVCLSAITTCEVSQPKIVKQAFERKE</sequence>
<dbReference type="EMBL" id="JBBPBN010000091">
    <property type="protein sequence ID" value="KAK8980876.1"/>
    <property type="molecule type" value="Genomic_DNA"/>
</dbReference>
<evidence type="ECO:0000313" key="2">
    <source>
        <dbReference type="Proteomes" id="UP001396334"/>
    </source>
</evidence>
<accession>A0ABR2NXH4</accession>
<keyword evidence="2" id="KW-1185">Reference proteome</keyword>
<dbReference type="Proteomes" id="UP001396334">
    <property type="component" value="Unassembled WGS sequence"/>
</dbReference>
<organism evidence="1 2">
    <name type="scientific">Hibiscus sabdariffa</name>
    <name type="common">roselle</name>
    <dbReference type="NCBI Taxonomy" id="183260"/>
    <lineage>
        <taxon>Eukaryota</taxon>
        <taxon>Viridiplantae</taxon>
        <taxon>Streptophyta</taxon>
        <taxon>Embryophyta</taxon>
        <taxon>Tracheophyta</taxon>
        <taxon>Spermatophyta</taxon>
        <taxon>Magnoliopsida</taxon>
        <taxon>eudicotyledons</taxon>
        <taxon>Gunneridae</taxon>
        <taxon>Pentapetalae</taxon>
        <taxon>rosids</taxon>
        <taxon>malvids</taxon>
        <taxon>Malvales</taxon>
        <taxon>Malvaceae</taxon>
        <taxon>Malvoideae</taxon>
        <taxon>Hibiscus</taxon>
    </lineage>
</organism>
<protein>
    <submittedName>
        <fullName evidence="1">Uncharacterized protein</fullName>
    </submittedName>
</protein>
<reference evidence="1 2" key="1">
    <citation type="journal article" date="2024" name="G3 (Bethesda)">
        <title>Genome assembly of Hibiscus sabdariffa L. provides insights into metabolisms of medicinal natural products.</title>
        <authorList>
            <person name="Kim T."/>
        </authorList>
    </citation>
    <scope>NUCLEOTIDE SEQUENCE [LARGE SCALE GENOMIC DNA]</scope>
    <source>
        <strain evidence="1">TK-2024</strain>
        <tissue evidence="1">Old leaves</tissue>
    </source>
</reference>
<proteinExistence type="predicted"/>
<comment type="caution">
    <text evidence="1">The sequence shown here is derived from an EMBL/GenBank/DDBJ whole genome shotgun (WGS) entry which is preliminary data.</text>
</comment>
<gene>
    <name evidence="1" type="ORF">V6N11_048006</name>
</gene>